<organism evidence="1 2">
    <name type="scientific">Nocardia albiluteola</name>
    <dbReference type="NCBI Taxonomy" id="2842303"/>
    <lineage>
        <taxon>Bacteria</taxon>
        <taxon>Bacillati</taxon>
        <taxon>Actinomycetota</taxon>
        <taxon>Actinomycetes</taxon>
        <taxon>Mycobacteriales</taxon>
        <taxon>Nocardiaceae</taxon>
        <taxon>Nocardia</taxon>
    </lineage>
</organism>
<name>A0ABS6BAG6_9NOCA</name>
<evidence type="ECO:0000313" key="2">
    <source>
        <dbReference type="Proteomes" id="UP000733379"/>
    </source>
</evidence>
<comment type="caution">
    <text evidence="1">The sequence shown here is derived from an EMBL/GenBank/DDBJ whole genome shotgun (WGS) entry which is preliminary data.</text>
</comment>
<protein>
    <recommendedName>
        <fullName evidence="3">Ferredoxin</fullName>
    </recommendedName>
</protein>
<dbReference type="Proteomes" id="UP000733379">
    <property type="component" value="Unassembled WGS sequence"/>
</dbReference>
<gene>
    <name evidence="1" type="ORF">KO481_37975</name>
</gene>
<proteinExistence type="predicted"/>
<reference evidence="1 2" key="1">
    <citation type="submission" date="2021-06" db="EMBL/GenBank/DDBJ databases">
        <title>Actinomycetes sequencing.</title>
        <authorList>
            <person name="Shan Q."/>
        </authorList>
    </citation>
    <scope>NUCLEOTIDE SEQUENCE [LARGE SCALE GENOMIC DNA]</scope>
    <source>
        <strain evidence="1 2">NEAU-G5</strain>
    </source>
</reference>
<evidence type="ECO:0000313" key="1">
    <source>
        <dbReference type="EMBL" id="MBU3067297.1"/>
    </source>
</evidence>
<keyword evidence="2" id="KW-1185">Reference proteome</keyword>
<dbReference type="EMBL" id="JAHKNI010000020">
    <property type="protein sequence ID" value="MBU3067297.1"/>
    <property type="molecule type" value="Genomic_DNA"/>
</dbReference>
<evidence type="ECO:0008006" key="3">
    <source>
        <dbReference type="Google" id="ProtNLM"/>
    </source>
</evidence>
<accession>A0ABS6BAG6</accession>
<sequence>MNPIRCRACDAVVHVRKSSWQQTSIQWSEASRIACLARESTTPDSATCTRLKACIDAAALSGTLPVLDTESADGHRTR</sequence>
<dbReference type="RefSeq" id="WP_215923435.1">
    <property type="nucleotide sequence ID" value="NZ_JAHKNI010000020.1"/>
</dbReference>